<evidence type="ECO:0000256" key="4">
    <source>
        <dbReference type="ARBA" id="ARBA00022475"/>
    </source>
</evidence>
<evidence type="ECO:0000256" key="2">
    <source>
        <dbReference type="ARBA" id="ARBA00014213"/>
    </source>
</evidence>
<dbReference type="RefSeq" id="WP_008062078.1">
    <property type="nucleotide sequence ID" value="NZ_AFHG01000052.1"/>
</dbReference>
<protein>
    <recommendedName>
        <fullName evidence="2">Lipopolysaccharide export system permease protein LptF</fullName>
    </recommendedName>
</protein>
<dbReference type="Proteomes" id="UP000005019">
    <property type="component" value="Unassembled WGS sequence"/>
</dbReference>
<keyword evidence="8 9" id="KW-0472">Membrane</keyword>
<name>F5RDV4_METUF</name>
<evidence type="ECO:0000313" key="10">
    <source>
        <dbReference type="EMBL" id="EGK71085.1"/>
    </source>
</evidence>
<keyword evidence="3" id="KW-0813">Transport</keyword>
<proteinExistence type="predicted"/>
<dbReference type="NCBIfam" id="TIGR04407">
    <property type="entry name" value="LptF_YjgP"/>
    <property type="match status" value="1"/>
</dbReference>
<accession>F5RDV4</accession>
<feature type="transmembrane region" description="Helical" evidence="9">
    <location>
        <begin position="56"/>
        <end position="76"/>
    </location>
</feature>
<keyword evidence="4" id="KW-1003">Cell membrane</keyword>
<dbReference type="GO" id="GO:0015920">
    <property type="term" value="P:lipopolysaccharide transport"/>
    <property type="evidence" value="ECO:0007669"/>
    <property type="project" value="TreeGrafter"/>
</dbReference>
<evidence type="ECO:0000256" key="9">
    <source>
        <dbReference type="SAM" id="Phobius"/>
    </source>
</evidence>
<evidence type="ECO:0000256" key="5">
    <source>
        <dbReference type="ARBA" id="ARBA00022519"/>
    </source>
</evidence>
<evidence type="ECO:0000256" key="1">
    <source>
        <dbReference type="ARBA" id="ARBA00004429"/>
    </source>
</evidence>
<feature type="transmembrane region" description="Helical" evidence="9">
    <location>
        <begin position="12"/>
        <end position="36"/>
    </location>
</feature>
<reference evidence="10 11" key="1">
    <citation type="journal article" date="2011" name="J. Bacteriol.">
        <title>Genome sequence of Methyloversatilis universalis FAM5T, a methylotrophic representative of the order Rhodocyclales.</title>
        <authorList>
            <person name="Kittichotirat W."/>
            <person name="Good N.M."/>
            <person name="Hall R."/>
            <person name="Bringel F."/>
            <person name="Lajus A."/>
            <person name="Medigue C."/>
            <person name="Smalley N.E."/>
            <person name="Beck D."/>
            <person name="Bumgarner R."/>
            <person name="Vuilleumier S."/>
            <person name="Kalyuzhnaya M.G."/>
        </authorList>
    </citation>
    <scope>NUCLEOTIDE SEQUENCE [LARGE SCALE GENOMIC DNA]</scope>
    <source>
        <strain evidence="11">ATCC BAA-1314 / JCM 13912 / FAM5</strain>
    </source>
</reference>
<feature type="transmembrane region" description="Helical" evidence="9">
    <location>
        <begin position="265"/>
        <end position="287"/>
    </location>
</feature>
<gene>
    <name evidence="10" type="ORF">METUNv1_02471</name>
</gene>
<comment type="caution">
    <text evidence="10">The sequence shown here is derived from an EMBL/GenBank/DDBJ whole genome shotgun (WGS) entry which is preliminary data.</text>
</comment>
<dbReference type="InterPro" id="IPR005495">
    <property type="entry name" value="LptG/LptF_permease"/>
</dbReference>
<evidence type="ECO:0000256" key="7">
    <source>
        <dbReference type="ARBA" id="ARBA00022989"/>
    </source>
</evidence>
<feature type="transmembrane region" description="Helical" evidence="9">
    <location>
        <begin position="299"/>
        <end position="319"/>
    </location>
</feature>
<keyword evidence="11" id="KW-1185">Reference proteome</keyword>
<sequence length="360" mass="39378">MIFQRAALREFASTALTVFVALFAIVLSTQLVRLLGQAAGGKVASEAVMALLGFGALRYLGVILSLTLFISVLLAMSRTWRDSEMVVWFATGLPLSAWVRPVVLFALPMVVAVAVLSLYLSPWSQVKSAEFRTRMSNRDDVAQMSPGSFRESSQANRVFFVESGDGSDGAVKNIFVSSSDKGRVGVTVAADGYTQTLASGDRFVVLLHGRRYEGLPGTPEFRVMEFERYAVRIETKESQGAEERPNVLTVQELLADPSPPNMGELAFRIGLPIAALNLALLAIPLSFVNPRAGRANNLLMALLIYLVYSNLLSVTQAMVAQGKLSFGMVMWTLHGGMFLLLSAMFAWRMYGHLPRALRSR</sequence>
<dbReference type="InterPro" id="IPR030922">
    <property type="entry name" value="LptF"/>
</dbReference>
<feature type="transmembrane region" description="Helical" evidence="9">
    <location>
        <begin position="331"/>
        <end position="350"/>
    </location>
</feature>
<feature type="transmembrane region" description="Helical" evidence="9">
    <location>
        <begin position="97"/>
        <end position="120"/>
    </location>
</feature>
<dbReference type="OrthoDB" id="9778062at2"/>
<dbReference type="Pfam" id="PF03739">
    <property type="entry name" value="LptF_LptG"/>
    <property type="match status" value="1"/>
</dbReference>
<keyword evidence="5" id="KW-0997">Cell inner membrane</keyword>
<dbReference type="GO" id="GO:0043190">
    <property type="term" value="C:ATP-binding cassette (ABC) transporter complex"/>
    <property type="evidence" value="ECO:0007669"/>
    <property type="project" value="InterPro"/>
</dbReference>
<comment type="subcellular location">
    <subcellularLocation>
        <location evidence="1">Cell inner membrane</location>
        <topology evidence="1">Multi-pass membrane protein</topology>
    </subcellularLocation>
</comment>
<dbReference type="GO" id="GO:0055085">
    <property type="term" value="P:transmembrane transport"/>
    <property type="evidence" value="ECO:0007669"/>
    <property type="project" value="InterPro"/>
</dbReference>
<dbReference type="STRING" id="1000565.METUNv1_02471"/>
<dbReference type="EMBL" id="AFHG01000052">
    <property type="protein sequence ID" value="EGK71085.1"/>
    <property type="molecule type" value="Genomic_DNA"/>
</dbReference>
<evidence type="ECO:0000256" key="8">
    <source>
        <dbReference type="ARBA" id="ARBA00023136"/>
    </source>
</evidence>
<dbReference type="PANTHER" id="PTHR33529:SF7">
    <property type="entry name" value="LIPOPOLYSACCHARIDE EXPORT SYSTEM PERMEASE PROTEIN LPTF"/>
    <property type="match status" value="1"/>
</dbReference>
<keyword evidence="6 9" id="KW-0812">Transmembrane</keyword>
<dbReference type="PANTHER" id="PTHR33529">
    <property type="entry name" value="SLR0882 PROTEIN-RELATED"/>
    <property type="match status" value="1"/>
</dbReference>
<dbReference type="AlphaFoldDB" id="F5RDV4"/>
<evidence type="ECO:0000313" key="11">
    <source>
        <dbReference type="Proteomes" id="UP000005019"/>
    </source>
</evidence>
<dbReference type="eggNOG" id="COG0795">
    <property type="taxonomic scope" value="Bacteria"/>
</dbReference>
<evidence type="ECO:0000256" key="6">
    <source>
        <dbReference type="ARBA" id="ARBA00022692"/>
    </source>
</evidence>
<organism evidence="10 11">
    <name type="scientific">Methyloversatilis universalis (strain ATCC BAA-1314 / DSM 25237 / JCM 13912 / CCUG 52030 / FAM5)</name>
    <dbReference type="NCBI Taxonomy" id="1000565"/>
    <lineage>
        <taxon>Bacteria</taxon>
        <taxon>Pseudomonadati</taxon>
        <taxon>Pseudomonadota</taxon>
        <taxon>Betaproteobacteria</taxon>
        <taxon>Nitrosomonadales</taxon>
        <taxon>Sterolibacteriaceae</taxon>
        <taxon>Methyloversatilis</taxon>
    </lineage>
</organism>
<keyword evidence="7 9" id="KW-1133">Transmembrane helix</keyword>
<evidence type="ECO:0000256" key="3">
    <source>
        <dbReference type="ARBA" id="ARBA00022448"/>
    </source>
</evidence>